<dbReference type="RefSeq" id="WP_046098036.1">
    <property type="nucleotide sequence ID" value="NZ_LAEN01000022.1"/>
</dbReference>
<dbReference type="EMBL" id="RQXS01000004">
    <property type="protein sequence ID" value="RZN61063.1"/>
    <property type="molecule type" value="Genomic_DNA"/>
</dbReference>
<dbReference type="Gene3D" id="3.30.2320.10">
    <property type="entry name" value="hypothetical protein PF0899 domain"/>
    <property type="match status" value="1"/>
</dbReference>
<dbReference type="InterPro" id="IPR054612">
    <property type="entry name" value="Phage_capsid-like_C"/>
</dbReference>
<evidence type="ECO:0000259" key="3">
    <source>
        <dbReference type="Pfam" id="PF05065"/>
    </source>
</evidence>
<sequence>MFKKLLELRQQKAQHAAEMRALLEKAEKENRSLNEEESGQFDKLKELVKQMSDEIARYEAVADEERSQKGEPVETRNKAQFTNDELRHYIKTGELRSNLSTTANDDGGYSVIPQLDKEVMKRLTDDSVMRQIANVVRLPVGAKEYKKLVSAGGAVVNHGEEGQARTGTNTPKLNEVTIALNPIYAYPKTTQEILDFSSIDVLGWLTEEISESFTETEEVDLTSGDGDKKAKGLLAYTRSTANDKARTFGELQKLEVTSADKITADTLIDLFYTLHSKYRKNAVWVMSSSIAATLQKLKNKNGDFIWRDGLTVDAPSTLLGRPVYYLETMPTGGTGKAVLAFGDFKRGYYIVDHETGVRTRPDNITEPGFYKVHTDKYLGGGVVDSNAIKFIETTA</sequence>
<dbReference type="Proteomes" id="UP000254620">
    <property type="component" value="Unassembled WGS sequence"/>
</dbReference>
<feature type="domain" description="Phage capsid-like C-terminal" evidence="3">
    <location>
        <begin position="107"/>
        <end position="392"/>
    </location>
</feature>
<evidence type="ECO:0000256" key="1">
    <source>
        <dbReference type="ARBA" id="ARBA00004328"/>
    </source>
</evidence>
<dbReference type="AlphaFoldDB" id="A0A0F5EZV2"/>
<dbReference type="Proteomes" id="UP000294229">
    <property type="component" value="Unassembled WGS sequence"/>
</dbReference>
<evidence type="ECO:0000313" key="5">
    <source>
        <dbReference type="EMBL" id="SUU98541.1"/>
    </source>
</evidence>
<gene>
    <name evidence="4" type="ORF">EIG79_01980</name>
    <name evidence="5" type="ORF">NCTC10926_01976</name>
</gene>
<evidence type="ECO:0000313" key="4">
    <source>
        <dbReference type="EMBL" id="RZN61063.1"/>
    </source>
</evidence>
<evidence type="ECO:0000313" key="7">
    <source>
        <dbReference type="Proteomes" id="UP000294229"/>
    </source>
</evidence>
<dbReference type="EMBL" id="UFSW01000001">
    <property type="protein sequence ID" value="SUU98541.1"/>
    <property type="molecule type" value="Genomic_DNA"/>
</dbReference>
<proteinExistence type="predicted"/>
<dbReference type="InterPro" id="IPR024455">
    <property type="entry name" value="Phage_capsid"/>
</dbReference>
<reference evidence="4 7" key="2">
    <citation type="submission" date="2018-11" db="EMBL/GenBank/DDBJ databases">
        <title>Sequencing Av. paragallinarum serogroups.</title>
        <authorList>
            <person name="Hellmuth J.E."/>
            <person name="Boucher C.E."/>
            <person name="Cason E.D."/>
        </authorList>
    </citation>
    <scope>NUCLEOTIDE SEQUENCE [LARGE SCALE GENOMIC DNA]</scope>
    <source>
        <strain evidence="4 7">SA-3</strain>
    </source>
</reference>
<dbReference type="NCBIfam" id="TIGR01554">
    <property type="entry name" value="major_cap_HK97"/>
    <property type="match status" value="1"/>
</dbReference>
<dbReference type="OrthoDB" id="9786516at2"/>
<name>A0A0F5EZV2_AVIPA</name>
<organism evidence="4 7">
    <name type="scientific">Avibacterium paragallinarum</name>
    <name type="common">Haemophilus gallinarum</name>
    <dbReference type="NCBI Taxonomy" id="728"/>
    <lineage>
        <taxon>Bacteria</taxon>
        <taxon>Pseudomonadati</taxon>
        <taxon>Pseudomonadota</taxon>
        <taxon>Gammaproteobacteria</taxon>
        <taxon>Pasteurellales</taxon>
        <taxon>Pasteurellaceae</taxon>
        <taxon>Avibacterium</taxon>
    </lineage>
</organism>
<keyword evidence="2" id="KW-0175">Coiled coil</keyword>
<evidence type="ECO:0000313" key="6">
    <source>
        <dbReference type="Proteomes" id="UP000254620"/>
    </source>
</evidence>
<dbReference type="Pfam" id="PF05065">
    <property type="entry name" value="Phage_capsid"/>
    <property type="match status" value="1"/>
</dbReference>
<protein>
    <submittedName>
        <fullName evidence="4">Phage major capsid protein</fullName>
    </submittedName>
    <submittedName>
        <fullName evidence="5">Predicted phage phi-C31 gp36 major capsid-like protein</fullName>
    </submittedName>
</protein>
<feature type="coiled-coil region" evidence="2">
    <location>
        <begin position="5"/>
        <end position="68"/>
    </location>
</feature>
<evidence type="ECO:0000256" key="2">
    <source>
        <dbReference type="SAM" id="Coils"/>
    </source>
</evidence>
<accession>A0A0F5EZV2</accession>
<comment type="subcellular location">
    <subcellularLocation>
        <location evidence="1">Virion</location>
    </subcellularLocation>
</comment>
<reference evidence="5 6" key="1">
    <citation type="submission" date="2018-06" db="EMBL/GenBank/DDBJ databases">
        <authorList>
            <consortium name="Pathogen Informatics"/>
            <person name="Doyle S."/>
        </authorList>
    </citation>
    <scope>NUCLEOTIDE SEQUENCE [LARGE SCALE GENOMIC DNA]</scope>
    <source>
        <strain evidence="5 6">NCTC10926</strain>
    </source>
</reference>
<dbReference type="SUPFAM" id="SSF56563">
    <property type="entry name" value="Major capsid protein gp5"/>
    <property type="match status" value="1"/>
</dbReference>